<dbReference type="Proteomes" id="UP000287969">
    <property type="component" value="Chromosome"/>
</dbReference>
<evidence type="ECO:0000313" key="2">
    <source>
        <dbReference type="Proteomes" id="UP000287969"/>
    </source>
</evidence>
<organism evidence="1 2">
    <name type="scientific">Acidilutibacter cellobiosedens</name>
    <dbReference type="NCBI Taxonomy" id="2507161"/>
    <lineage>
        <taxon>Bacteria</taxon>
        <taxon>Bacillati</taxon>
        <taxon>Bacillota</taxon>
        <taxon>Tissierellia</taxon>
        <taxon>Tissierellales</taxon>
        <taxon>Acidilutibacteraceae</taxon>
        <taxon>Acidilutibacter</taxon>
    </lineage>
</organism>
<dbReference type="AlphaFoldDB" id="A0A410QE45"/>
<keyword evidence="2" id="KW-1185">Reference proteome</keyword>
<evidence type="ECO:0000313" key="1">
    <source>
        <dbReference type="EMBL" id="QAT62164.1"/>
    </source>
</evidence>
<reference evidence="2" key="1">
    <citation type="submission" date="2019-01" db="EMBL/GenBank/DDBJ databases">
        <title>Draft genomes of a novel of Sporanaerobacter strains.</title>
        <authorList>
            <person name="Ma S."/>
        </authorList>
    </citation>
    <scope>NUCLEOTIDE SEQUENCE [LARGE SCALE GENOMIC DNA]</scope>
    <source>
        <strain evidence="2">NJN-17</strain>
    </source>
</reference>
<name>A0A410QE45_9FIRM</name>
<dbReference type="EMBL" id="CP035282">
    <property type="protein sequence ID" value="QAT62164.1"/>
    <property type="molecule type" value="Genomic_DNA"/>
</dbReference>
<dbReference type="KEGG" id="spoa:EQM13_11480"/>
<gene>
    <name evidence="1" type="ORF">EQM13_11480</name>
</gene>
<proteinExistence type="predicted"/>
<sequence>METRMSRSKSKKKNRSYFILKMSLILCAFVFLYFGVKAVNISFSQLRGEKSDIFFIGKEEEKIEIHLFGKEYYLTLK</sequence>
<protein>
    <submittedName>
        <fullName evidence="1">Uncharacterized protein</fullName>
    </submittedName>
</protein>
<accession>A0A410QE45</accession>